<evidence type="ECO:0000256" key="9">
    <source>
        <dbReference type="ARBA" id="ARBA00023098"/>
    </source>
</evidence>
<comment type="similarity">
    <text evidence="3 14">Belongs to the very long-chain fatty acids dehydratase HACD family.</text>
</comment>
<keyword evidence="16" id="KW-1185">Reference proteome</keyword>
<dbReference type="PANTHER" id="PTHR11035">
    <property type="entry name" value="VERY-LONG-CHAIN (3R)-3-HYDROXYACYL-COA DEHYDRATASE"/>
    <property type="match status" value="1"/>
</dbReference>
<dbReference type="GO" id="GO:0018812">
    <property type="term" value="F:3-hydroxyacyl-CoA dehydratase activity"/>
    <property type="evidence" value="ECO:0000318"/>
    <property type="project" value="GO_Central"/>
</dbReference>
<feature type="transmembrane region" description="Helical" evidence="14">
    <location>
        <begin position="70"/>
        <end position="91"/>
    </location>
</feature>
<reference evidence="15 16" key="1">
    <citation type="journal article" date="2014" name="Nat. Commun.">
        <title>Klebsormidium flaccidum genome reveals primary factors for plant terrestrial adaptation.</title>
        <authorList>
            <person name="Hori K."/>
            <person name="Maruyama F."/>
            <person name="Fujisawa T."/>
            <person name="Togashi T."/>
            <person name="Yamamoto N."/>
            <person name="Seo M."/>
            <person name="Sato S."/>
            <person name="Yamada T."/>
            <person name="Mori H."/>
            <person name="Tajima N."/>
            <person name="Moriyama T."/>
            <person name="Ikeuchi M."/>
            <person name="Watanabe M."/>
            <person name="Wada H."/>
            <person name="Kobayashi K."/>
            <person name="Saito M."/>
            <person name="Masuda T."/>
            <person name="Sasaki-Sekimoto Y."/>
            <person name="Mashiguchi K."/>
            <person name="Awai K."/>
            <person name="Shimojima M."/>
            <person name="Masuda S."/>
            <person name="Iwai M."/>
            <person name="Nobusawa T."/>
            <person name="Narise T."/>
            <person name="Kondo S."/>
            <person name="Saito H."/>
            <person name="Sato R."/>
            <person name="Murakawa M."/>
            <person name="Ihara Y."/>
            <person name="Oshima-Yamada Y."/>
            <person name="Ohtaka K."/>
            <person name="Satoh M."/>
            <person name="Sonobe K."/>
            <person name="Ishii M."/>
            <person name="Ohtani R."/>
            <person name="Kanamori-Sato M."/>
            <person name="Honoki R."/>
            <person name="Miyazaki D."/>
            <person name="Mochizuki H."/>
            <person name="Umetsu J."/>
            <person name="Higashi K."/>
            <person name="Shibata D."/>
            <person name="Kamiya Y."/>
            <person name="Sato N."/>
            <person name="Nakamura Y."/>
            <person name="Tabata S."/>
            <person name="Ida S."/>
            <person name="Kurokawa K."/>
            <person name="Ohta H."/>
        </authorList>
    </citation>
    <scope>NUCLEOTIDE SEQUENCE [LARGE SCALE GENOMIC DNA]</scope>
    <source>
        <strain evidence="15 16">NIES-2285</strain>
    </source>
</reference>
<evidence type="ECO:0000256" key="6">
    <source>
        <dbReference type="ARBA" id="ARBA00022692"/>
    </source>
</evidence>
<dbReference type="OMA" id="FHYLIVQ"/>
<keyword evidence="8 14" id="KW-1133">Transmembrane helix</keyword>
<evidence type="ECO:0000256" key="2">
    <source>
        <dbReference type="ARBA" id="ARBA00005194"/>
    </source>
</evidence>
<organism evidence="15 16">
    <name type="scientific">Klebsormidium nitens</name>
    <name type="common">Green alga</name>
    <name type="synonym">Ulothrix nitens</name>
    <dbReference type="NCBI Taxonomy" id="105231"/>
    <lineage>
        <taxon>Eukaryota</taxon>
        <taxon>Viridiplantae</taxon>
        <taxon>Streptophyta</taxon>
        <taxon>Klebsormidiophyceae</taxon>
        <taxon>Klebsormidiales</taxon>
        <taxon>Klebsormidiaceae</taxon>
        <taxon>Klebsormidium</taxon>
    </lineage>
</organism>
<dbReference type="STRING" id="105231.A0A0U9HI87"/>
<sequence>MGNVKSIYLILYNMILAGGWTLVLVKAIEALRTSGPETCIEACIPALQVFQTLAILEIFHSLFGIVRSPLFSNIVQVFSRVFVLWAIVYSFPEVRTSVFGSSLCIAWALSEIIRYVFYALKEALGEAPYIVLWLRYTLFIVLYPVGAGSEVVLTVLALPFVAASKKFSYPMPNRLNFAFDFYPVACGVLFSYLYGFPFMYTHMLVQRKKALGPPKASPTKKQS</sequence>
<evidence type="ECO:0000313" key="15">
    <source>
        <dbReference type="EMBL" id="GAQ80450.1"/>
    </source>
</evidence>
<comment type="pathway">
    <text evidence="2 14">Lipid metabolism; fatty acid biosynthesis.</text>
</comment>
<evidence type="ECO:0000256" key="10">
    <source>
        <dbReference type="ARBA" id="ARBA00023136"/>
    </source>
</evidence>
<dbReference type="EMBL" id="DF237003">
    <property type="protein sequence ID" value="GAQ80450.1"/>
    <property type="molecule type" value="Genomic_DNA"/>
</dbReference>
<dbReference type="GO" id="GO:0005789">
    <property type="term" value="C:endoplasmic reticulum membrane"/>
    <property type="evidence" value="ECO:0000318"/>
    <property type="project" value="GO_Central"/>
</dbReference>
<accession>A0A0U9HI87</accession>
<dbReference type="Proteomes" id="UP000054558">
    <property type="component" value="Unassembled WGS sequence"/>
</dbReference>
<evidence type="ECO:0000313" key="16">
    <source>
        <dbReference type="Proteomes" id="UP000054558"/>
    </source>
</evidence>
<evidence type="ECO:0000256" key="11">
    <source>
        <dbReference type="ARBA" id="ARBA00023160"/>
    </source>
</evidence>
<evidence type="ECO:0000256" key="8">
    <source>
        <dbReference type="ARBA" id="ARBA00022989"/>
    </source>
</evidence>
<feature type="transmembrane region" description="Helical" evidence="14">
    <location>
        <begin position="181"/>
        <end position="200"/>
    </location>
</feature>
<keyword evidence="7 14" id="KW-0276">Fatty acid metabolism</keyword>
<name>A0A0U9HI87_KLENI</name>
<evidence type="ECO:0000256" key="5">
    <source>
        <dbReference type="ARBA" id="ARBA00022516"/>
    </source>
</evidence>
<keyword evidence="9 14" id="KW-0443">Lipid metabolism</keyword>
<dbReference type="EC" id="4.2.1.134" evidence="4 14"/>
<keyword evidence="6 14" id="KW-0812">Transmembrane</keyword>
<evidence type="ECO:0000256" key="14">
    <source>
        <dbReference type="RuleBase" id="RU363109"/>
    </source>
</evidence>
<protein>
    <recommendedName>
        <fullName evidence="4 14">Very-long-chain (3R)-3-hydroxyacyl-CoA dehydratase</fullName>
        <ecNumber evidence="4 14">4.2.1.134</ecNumber>
    </recommendedName>
</protein>
<dbReference type="GO" id="GO:0030497">
    <property type="term" value="P:fatty acid elongation"/>
    <property type="evidence" value="ECO:0000318"/>
    <property type="project" value="GO_Central"/>
</dbReference>
<evidence type="ECO:0000256" key="3">
    <source>
        <dbReference type="ARBA" id="ARBA00007811"/>
    </source>
</evidence>
<gene>
    <name evidence="15" type="ORF">KFL_000540250</name>
</gene>
<dbReference type="AlphaFoldDB" id="A0A0U9HI87"/>
<keyword evidence="12 14" id="KW-0456">Lyase</keyword>
<dbReference type="InterPro" id="IPR007482">
    <property type="entry name" value="Tyr_Pase-like_PTPLA"/>
</dbReference>
<dbReference type="OrthoDB" id="46988at2759"/>
<evidence type="ECO:0000256" key="13">
    <source>
        <dbReference type="ARBA" id="ARBA00036671"/>
    </source>
</evidence>
<evidence type="ECO:0000256" key="12">
    <source>
        <dbReference type="ARBA" id="ARBA00023239"/>
    </source>
</evidence>
<dbReference type="Pfam" id="PF04387">
    <property type="entry name" value="PTPLA"/>
    <property type="match status" value="1"/>
</dbReference>
<keyword evidence="5 14" id="KW-0444">Lipid biosynthesis</keyword>
<feature type="transmembrane region" description="Helical" evidence="14">
    <location>
        <begin position="97"/>
        <end position="117"/>
    </location>
</feature>
<dbReference type="GO" id="GO:0042761">
    <property type="term" value="P:very long-chain fatty acid biosynthetic process"/>
    <property type="evidence" value="ECO:0000318"/>
    <property type="project" value="GO_Central"/>
</dbReference>
<dbReference type="UniPathway" id="UPA00094"/>
<feature type="transmembrane region" description="Helical" evidence="14">
    <location>
        <begin position="138"/>
        <end position="161"/>
    </location>
</feature>
<evidence type="ECO:0000256" key="4">
    <source>
        <dbReference type="ARBA" id="ARBA00013122"/>
    </source>
</evidence>
<comment type="subcellular location">
    <subcellularLocation>
        <location evidence="14">Endoplasmic reticulum membrane</location>
        <topology evidence="14">Multi-pass membrane protein</topology>
    </subcellularLocation>
    <subcellularLocation>
        <location evidence="1">Membrane</location>
        <topology evidence="1">Multi-pass membrane protein</topology>
    </subcellularLocation>
</comment>
<dbReference type="GO" id="GO:0030148">
    <property type="term" value="P:sphingolipid biosynthetic process"/>
    <property type="evidence" value="ECO:0000318"/>
    <property type="project" value="GO_Central"/>
</dbReference>
<feature type="transmembrane region" description="Helical" evidence="14">
    <location>
        <begin position="6"/>
        <end position="25"/>
    </location>
</feature>
<keyword evidence="10 14" id="KW-0472">Membrane</keyword>
<comment type="catalytic activity">
    <reaction evidence="13 14">
        <text>a very-long-chain (3R)-3-hydroxyacyl-CoA = a very-long-chain (2E)-enoyl-CoA + H2O</text>
        <dbReference type="Rhea" id="RHEA:45812"/>
        <dbReference type="ChEBI" id="CHEBI:15377"/>
        <dbReference type="ChEBI" id="CHEBI:83728"/>
        <dbReference type="ChEBI" id="CHEBI:85440"/>
        <dbReference type="EC" id="4.2.1.134"/>
    </reaction>
</comment>
<evidence type="ECO:0000256" key="7">
    <source>
        <dbReference type="ARBA" id="ARBA00022832"/>
    </source>
</evidence>
<keyword evidence="14" id="KW-0256">Endoplasmic reticulum</keyword>
<evidence type="ECO:0000256" key="1">
    <source>
        <dbReference type="ARBA" id="ARBA00004141"/>
    </source>
</evidence>
<comment type="function">
    <text evidence="14">Catalyzes the third of the four reactions of the long-chain fatty acids elongation cycle. This endoplasmic reticulum-bound enzymatic process, allows the addition of two carbons to the chain of long- and very long-chain fatty acids/VLCFAs per cycle. This enzyme catalyzes the dehydration of the 3-hydroxyacyl-CoA intermediate into trans-2,3-enoyl-CoA, within each cycle of fatty acid elongation. Thereby, it participates to the production of VLCFAs of different chain lengths that are involved in multiple biological processes as precursors of membrane lipids and lipid mediators.</text>
</comment>
<proteinExistence type="inferred from homology"/>
<dbReference type="PANTHER" id="PTHR11035:SF3">
    <property type="entry name" value="VERY-LONG-CHAIN (3R)-3-HYDROXYACYL-COA DEHYDRATASE"/>
    <property type="match status" value="1"/>
</dbReference>
<dbReference type="GO" id="GO:0102158">
    <property type="term" value="F:very-long-chain (3R)-3-hydroxyacyl-CoA dehydratase activity"/>
    <property type="evidence" value="ECO:0007669"/>
    <property type="project" value="UniProtKB-EC"/>
</dbReference>
<keyword evidence="11 14" id="KW-0275">Fatty acid biosynthesis</keyword>